<dbReference type="Proteomes" id="UP000003416">
    <property type="component" value="Unassembled WGS sequence"/>
</dbReference>
<proteinExistence type="predicted"/>
<name>F3PPU9_9BACE</name>
<dbReference type="AlphaFoldDB" id="F3PPU9"/>
<sequence length="40" mass="4571">MTVFRLQMCICCVKIGLIMGMANILRGKSSFRKACLWFLS</sequence>
<comment type="caution">
    <text evidence="1">The sequence shown here is derived from an EMBL/GenBank/DDBJ whole genome shotgun (WGS) entry which is preliminary data.</text>
</comment>
<dbReference type="HOGENOM" id="CLU_3284889_0_0_10"/>
<gene>
    <name evidence="1" type="ORF">HMPREF9446_00741</name>
</gene>
<evidence type="ECO:0000313" key="1">
    <source>
        <dbReference type="EMBL" id="EGF58991.1"/>
    </source>
</evidence>
<dbReference type="STRING" id="763034.HMPREF9446_00741"/>
<reference evidence="1 2" key="1">
    <citation type="submission" date="2011-02" db="EMBL/GenBank/DDBJ databases">
        <authorList>
            <person name="Weinstock G."/>
            <person name="Sodergren E."/>
            <person name="Clifton S."/>
            <person name="Fulton L."/>
            <person name="Fulton B."/>
            <person name="Courtney L."/>
            <person name="Fronick C."/>
            <person name="Harrison M."/>
            <person name="Strong C."/>
            <person name="Farmer C."/>
            <person name="Delahaunty K."/>
            <person name="Markovic C."/>
            <person name="Hall O."/>
            <person name="Minx P."/>
            <person name="Tomlinson C."/>
            <person name="Mitreva M."/>
            <person name="Hou S."/>
            <person name="Chen J."/>
            <person name="Wollam A."/>
            <person name="Pepin K.H."/>
            <person name="Johnson M."/>
            <person name="Bhonagiri V."/>
            <person name="Zhang X."/>
            <person name="Suruliraj S."/>
            <person name="Warren W."/>
            <person name="Chinwalla A."/>
            <person name="Mardis E.R."/>
            <person name="Wilson R.K."/>
        </authorList>
    </citation>
    <scope>NUCLEOTIDE SEQUENCE [LARGE SCALE GENOMIC DNA]</scope>
    <source>
        <strain evidence="1 2">YIT 12057</strain>
    </source>
</reference>
<organism evidence="1 2">
    <name type="scientific">Bacteroides fluxus YIT 12057</name>
    <dbReference type="NCBI Taxonomy" id="763034"/>
    <lineage>
        <taxon>Bacteria</taxon>
        <taxon>Pseudomonadati</taxon>
        <taxon>Bacteroidota</taxon>
        <taxon>Bacteroidia</taxon>
        <taxon>Bacteroidales</taxon>
        <taxon>Bacteroidaceae</taxon>
        <taxon>Bacteroides</taxon>
    </lineage>
</organism>
<dbReference type="EMBL" id="AFBN01000013">
    <property type="protein sequence ID" value="EGF58991.1"/>
    <property type="molecule type" value="Genomic_DNA"/>
</dbReference>
<evidence type="ECO:0000313" key="2">
    <source>
        <dbReference type="Proteomes" id="UP000003416"/>
    </source>
</evidence>
<keyword evidence="2" id="KW-1185">Reference proteome</keyword>
<protein>
    <submittedName>
        <fullName evidence="1">Conserved domain protein</fullName>
    </submittedName>
</protein>
<accession>F3PPU9</accession>